<reference evidence="7" key="1">
    <citation type="submission" date="2022-06" db="EMBL/GenBank/DDBJ databases">
        <authorList>
            <consortium name="SYNGENTA / RWTH Aachen University"/>
        </authorList>
    </citation>
    <scope>NUCLEOTIDE SEQUENCE</scope>
</reference>
<dbReference type="Pfam" id="PF17187">
    <property type="entry name" value="Svf1_C"/>
    <property type="match status" value="1"/>
</dbReference>
<evidence type="ECO:0000313" key="7">
    <source>
        <dbReference type="EMBL" id="CAH7671734.1"/>
    </source>
</evidence>
<feature type="domain" description="Svf1-like N-terminal" evidence="5">
    <location>
        <begin position="58"/>
        <end position="264"/>
    </location>
</feature>
<feature type="compositionally biased region" description="Polar residues" evidence="4">
    <location>
        <begin position="1"/>
        <end position="18"/>
    </location>
</feature>
<feature type="region of interest" description="Disordered" evidence="4">
    <location>
        <begin position="112"/>
        <end position="141"/>
    </location>
</feature>
<proteinExistence type="inferred from homology"/>
<dbReference type="GO" id="GO:0006979">
    <property type="term" value="P:response to oxidative stress"/>
    <property type="evidence" value="ECO:0007669"/>
    <property type="project" value="InterPro"/>
</dbReference>
<feature type="region of interest" description="Disordered" evidence="4">
    <location>
        <begin position="201"/>
        <end position="221"/>
    </location>
</feature>
<keyword evidence="3" id="KW-0963">Cytoplasm</keyword>
<evidence type="ECO:0000256" key="1">
    <source>
        <dbReference type="ARBA" id="ARBA00004496"/>
    </source>
</evidence>
<comment type="subcellular location">
    <subcellularLocation>
        <location evidence="1">Cytoplasm</location>
    </subcellularLocation>
</comment>
<feature type="region of interest" description="Disordered" evidence="4">
    <location>
        <begin position="1"/>
        <end position="27"/>
    </location>
</feature>
<gene>
    <name evidence="7" type="ORF">PPACK8108_LOCUS6546</name>
</gene>
<evidence type="ECO:0000256" key="4">
    <source>
        <dbReference type="SAM" id="MobiDB-lite"/>
    </source>
</evidence>
<sequence>MSSWFSIQPPSSAASENDNPLGPGIIHPVSSRYDPSGLFGELNDEDTAWLAQTSGFVTETQTFYLTLSDGRLAMCQVIHSSVGLWYPQIQFTFRYFDPNSKTHVWKSTNVTNFKTPPNLSTPQSASSSSSTQQAPASQKGYDKRSCQADQFSILLDPSQPDCYVVTGNHDDSVQLKFKVTRMKDVSGWKLGHDNRGGFTYFGNQSNQLKKDKSSNSKKPDITASSDGFLVHRFWPRCSVTGYMVVSGQMIELDNSRAIFIHAVQGMRPNLIASRWNFCNFQSLPVQSDEGQPQTDPGVSLTLMEFTTVPGTYGPAQVISVGSIVVGDRLVAVTCGADPEGKIQAKTTHEGPFIHDPDTGYKAPSSIRFQWDGPMVERKALSSGSGQAHAQISLDLGAEARKDGKNYYTQGLIGKVDVMAEIPYLVKKVVAAVAGAKPYIYTASFYPVFFFFKSVFFF</sequence>
<comment type="caution">
    <text evidence="7">The sequence shown here is derived from an EMBL/GenBank/DDBJ whole genome shotgun (WGS) entry which is preliminary data.</text>
</comment>
<comment type="similarity">
    <text evidence="2">Belongs to the SVF1 family.</text>
</comment>
<dbReference type="GO" id="GO:0005737">
    <property type="term" value="C:cytoplasm"/>
    <property type="evidence" value="ECO:0007669"/>
    <property type="project" value="UniProtKB-SubCell"/>
</dbReference>
<feature type="domain" description="Svf1-like C-terminal" evidence="6">
    <location>
        <begin position="266"/>
        <end position="441"/>
    </location>
</feature>
<dbReference type="EMBL" id="CALTRL010001245">
    <property type="protein sequence ID" value="CAH7671734.1"/>
    <property type="molecule type" value="Genomic_DNA"/>
</dbReference>
<feature type="compositionally biased region" description="Low complexity" evidence="4">
    <location>
        <begin position="120"/>
        <end position="138"/>
    </location>
</feature>
<dbReference type="AlphaFoldDB" id="A0AAV0AU07"/>
<protein>
    <submittedName>
        <fullName evidence="7">Oxidative stress survival, Svf1-like protein</fullName>
    </submittedName>
</protein>
<dbReference type="InterPro" id="IPR013931">
    <property type="entry name" value="Svf1-like_N"/>
</dbReference>
<dbReference type="InterPro" id="IPR033394">
    <property type="entry name" value="Svf1-like_C"/>
</dbReference>
<dbReference type="InterPro" id="IPR051385">
    <property type="entry name" value="Ceramide-binding_SVF1"/>
</dbReference>
<feature type="compositionally biased region" description="Basic and acidic residues" evidence="4">
    <location>
        <begin position="208"/>
        <end position="220"/>
    </location>
</feature>
<organism evidence="7 8">
    <name type="scientific">Phakopsora pachyrhizi</name>
    <name type="common">Asian soybean rust disease fungus</name>
    <dbReference type="NCBI Taxonomy" id="170000"/>
    <lineage>
        <taxon>Eukaryota</taxon>
        <taxon>Fungi</taxon>
        <taxon>Dikarya</taxon>
        <taxon>Basidiomycota</taxon>
        <taxon>Pucciniomycotina</taxon>
        <taxon>Pucciniomycetes</taxon>
        <taxon>Pucciniales</taxon>
        <taxon>Phakopsoraceae</taxon>
        <taxon>Phakopsora</taxon>
    </lineage>
</organism>
<dbReference type="Proteomes" id="UP001153365">
    <property type="component" value="Unassembled WGS sequence"/>
</dbReference>
<evidence type="ECO:0000313" key="8">
    <source>
        <dbReference type="Proteomes" id="UP001153365"/>
    </source>
</evidence>
<dbReference type="PANTHER" id="PTHR47107:SF1">
    <property type="entry name" value="CERAMIDE-BINDING PROTEIN SVF1-RELATED"/>
    <property type="match status" value="1"/>
</dbReference>
<dbReference type="Pfam" id="PF08622">
    <property type="entry name" value="Svf1"/>
    <property type="match status" value="1"/>
</dbReference>
<name>A0AAV0AU07_PHAPC</name>
<keyword evidence="8" id="KW-1185">Reference proteome</keyword>
<evidence type="ECO:0000259" key="6">
    <source>
        <dbReference type="Pfam" id="PF17187"/>
    </source>
</evidence>
<evidence type="ECO:0000256" key="2">
    <source>
        <dbReference type="ARBA" id="ARBA00009069"/>
    </source>
</evidence>
<evidence type="ECO:0000259" key="5">
    <source>
        <dbReference type="Pfam" id="PF08622"/>
    </source>
</evidence>
<evidence type="ECO:0000256" key="3">
    <source>
        <dbReference type="ARBA" id="ARBA00022490"/>
    </source>
</evidence>
<dbReference type="PANTHER" id="PTHR47107">
    <property type="entry name" value="SVF1-LIKE PROTEIN YDR222W-RELATED"/>
    <property type="match status" value="1"/>
</dbReference>
<accession>A0AAV0AU07</accession>